<dbReference type="EMBL" id="GECZ01003181">
    <property type="protein sequence ID" value="JAS66588.1"/>
    <property type="molecule type" value="Transcribed_RNA"/>
</dbReference>
<dbReference type="PANTHER" id="PTHR37984">
    <property type="entry name" value="PROTEIN CBG26694"/>
    <property type="match status" value="1"/>
</dbReference>
<feature type="non-terminal residue" evidence="2">
    <location>
        <position position="1"/>
    </location>
</feature>
<dbReference type="SUPFAM" id="SSF53098">
    <property type="entry name" value="Ribonuclease H-like"/>
    <property type="match status" value="1"/>
</dbReference>
<proteinExistence type="predicted"/>
<dbReference type="PROSITE" id="PS50994">
    <property type="entry name" value="INTEGRASE"/>
    <property type="match status" value="1"/>
</dbReference>
<dbReference type="GO" id="GO:0003676">
    <property type="term" value="F:nucleic acid binding"/>
    <property type="evidence" value="ECO:0007669"/>
    <property type="project" value="InterPro"/>
</dbReference>
<name>A0A1B6GVW4_9HEMI</name>
<dbReference type="InterPro" id="IPR050951">
    <property type="entry name" value="Retrovirus_Pol_polyprotein"/>
</dbReference>
<sequence length="215" mass="25535">DNFSKLTKLYATQRANTKTVLDKIFNHYIPTVGKPQKILSDNATQFRNKQYISKLTQNNIQPVFIPIRHPQMNISERYIQNVKKAMRILCHNHQQNWNKYLQWIEDCLNEVPNETTKLTPNELHFGKHDHRFWDKFLPNFKNNDSVNHQESVTLARLRIQTKREKTALKLNKKRKTITFEVGDEVLIMNNKISKATDKVTKKLFELYIGPYLIKE</sequence>
<dbReference type="InterPro" id="IPR001584">
    <property type="entry name" value="Integrase_cat-core"/>
</dbReference>
<dbReference type="PANTHER" id="PTHR37984:SF5">
    <property type="entry name" value="PROTEIN NYNRIN-LIKE"/>
    <property type="match status" value="1"/>
</dbReference>
<evidence type="ECO:0000313" key="2">
    <source>
        <dbReference type="EMBL" id="JAS66588.1"/>
    </source>
</evidence>
<feature type="non-terminal residue" evidence="2">
    <location>
        <position position="215"/>
    </location>
</feature>
<reference evidence="2" key="1">
    <citation type="submission" date="2015-11" db="EMBL/GenBank/DDBJ databases">
        <title>De novo transcriptome assembly of four potential Pierce s Disease insect vectors from Arizona vineyards.</title>
        <authorList>
            <person name="Tassone E.E."/>
        </authorList>
    </citation>
    <scope>NUCLEOTIDE SEQUENCE</scope>
</reference>
<organism evidence="2">
    <name type="scientific">Cuerna arida</name>
    <dbReference type="NCBI Taxonomy" id="1464854"/>
    <lineage>
        <taxon>Eukaryota</taxon>
        <taxon>Metazoa</taxon>
        <taxon>Ecdysozoa</taxon>
        <taxon>Arthropoda</taxon>
        <taxon>Hexapoda</taxon>
        <taxon>Insecta</taxon>
        <taxon>Pterygota</taxon>
        <taxon>Neoptera</taxon>
        <taxon>Paraneoptera</taxon>
        <taxon>Hemiptera</taxon>
        <taxon>Auchenorrhyncha</taxon>
        <taxon>Membracoidea</taxon>
        <taxon>Cicadellidae</taxon>
        <taxon>Cicadellinae</taxon>
        <taxon>Proconiini</taxon>
        <taxon>Cuerna</taxon>
    </lineage>
</organism>
<evidence type="ECO:0000259" key="1">
    <source>
        <dbReference type="PROSITE" id="PS50994"/>
    </source>
</evidence>
<accession>A0A1B6GVW4</accession>
<gene>
    <name evidence="2" type="ORF">g.41743</name>
</gene>
<dbReference type="InterPro" id="IPR012337">
    <property type="entry name" value="RNaseH-like_sf"/>
</dbReference>
<dbReference type="AlphaFoldDB" id="A0A1B6GVW4"/>
<protein>
    <recommendedName>
        <fullName evidence="1">Integrase catalytic domain-containing protein</fullName>
    </recommendedName>
</protein>
<feature type="domain" description="Integrase catalytic" evidence="1">
    <location>
        <begin position="1"/>
        <end position="128"/>
    </location>
</feature>
<dbReference type="Gene3D" id="3.30.420.10">
    <property type="entry name" value="Ribonuclease H-like superfamily/Ribonuclease H"/>
    <property type="match status" value="1"/>
</dbReference>
<dbReference type="GO" id="GO:0015074">
    <property type="term" value="P:DNA integration"/>
    <property type="evidence" value="ECO:0007669"/>
    <property type="project" value="InterPro"/>
</dbReference>
<dbReference type="InterPro" id="IPR036397">
    <property type="entry name" value="RNaseH_sf"/>
</dbReference>